<dbReference type="PIRSF" id="PIRSF026534">
    <property type="entry name" value="Endo_alpha-L-arabinosidase"/>
    <property type="match status" value="1"/>
</dbReference>
<keyword evidence="10" id="KW-0812">Transmembrane</keyword>
<evidence type="ECO:0000256" key="9">
    <source>
        <dbReference type="SAM" id="MobiDB-lite"/>
    </source>
</evidence>
<feature type="region of interest" description="Disordered" evidence="9">
    <location>
        <begin position="1"/>
        <end position="30"/>
    </location>
</feature>
<dbReference type="RefSeq" id="WP_232314292.1">
    <property type="nucleotide sequence ID" value="NZ_CP014209.1"/>
</dbReference>
<dbReference type="InterPro" id="IPR050727">
    <property type="entry name" value="GH43_arabinanases"/>
</dbReference>
<dbReference type="EC" id="3.2.1.99" evidence="11"/>
<protein>
    <submittedName>
        <fullName evidence="11">Intracellular endo-alpha-(1-&gt;5)-L-arabinanase</fullName>
        <ecNumber evidence="11">3.2.1.99</ecNumber>
    </submittedName>
</protein>
<evidence type="ECO:0000256" key="2">
    <source>
        <dbReference type="ARBA" id="ARBA00009865"/>
    </source>
</evidence>
<feature type="transmembrane region" description="Helical" evidence="10">
    <location>
        <begin position="35"/>
        <end position="57"/>
    </location>
</feature>
<feature type="binding site" evidence="7">
    <location>
        <begin position="204"/>
        <end position="207"/>
    </location>
    <ligand>
        <name>substrate</name>
    </ligand>
</feature>
<evidence type="ECO:0000256" key="1">
    <source>
        <dbReference type="ARBA" id="ARBA00004834"/>
    </source>
</evidence>
<evidence type="ECO:0000256" key="6">
    <source>
        <dbReference type="PIRSR" id="PIRSR026534-1"/>
    </source>
</evidence>
<keyword evidence="12" id="KW-1185">Reference proteome</keyword>
<dbReference type="PANTHER" id="PTHR43301">
    <property type="entry name" value="ARABINAN ENDO-1,5-ALPHA-L-ARABINOSIDASE"/>
    <property type="match status" value="1"/>
</dbReference>
<keyword evidence="3 5" id="KW-0378">Hydrolase</keyword>
<evidence type="ECO:0000256" key="4">
    <source>
        <dbReference type="ARBA" id="ARBA00023295"/>
    </source>
</evidence>
<accession>A0A168F825</accession>
<dbReference type="InterPro" id="IPR023296">
    <property type="entry name" value="Glyco_hydro_beta-prop_sf"/>
</dbReference>
<dbReference type="SUPFAM" id="SSF75005">
    <property type="entry name" value="Arabinanase/levansucrase/invertase"/>
    <property type="match status" value="1"/>
</dbReference>
<feature type="active site" description="Proton acceptor" evidence="6">
    <location>
        <position position="77"/>
    </location>
</feature>
<dbReference type="InterPro" id="IPR006710">
    <property type="entry name" value="Glyco_hydro_43"/>
</dbReference>
<evidence type="ECO:0000256" key="10">
    <source>
        <dbReference type="SAM" id="Phobius"/>
    </source>
</evidence>
<dbReference type="InterPro" id="IPR016840">
    <property type="entry name" value="Glyco_hydro_43_endo_a_Ara-ase"/>
</dbReference>
<feature type="site" description="Important for catalytic activity, responsible for pKa modulation of the active site Glu and correct orientation of both the proton donor and substrate" evidence="8">
    <location>
        <position position="207"/>
    </location>
</feature>
<feature type="binding site" evidence="7">
    <location>
        <position position="164"/>
    </location>
    <ligand>
        <name>substrate</name>
    </ligand>
</feature>
<evidence type="ECO:0000256" key="7">
    <source>
        <dbReference type="PIRSR" id="PIRSR026534-2"/>
    </source>
</evidence>
<dbReference type="AlphaFoldDB" id="A0A168F825"/>
<dbReference type="GO" id="GO:0031222">
    <property type="term" value="P:arabinan catabolic process"/>
    <property type="evidence" value="ECO:0007669"/>
    <property type="project" value="UniProtKB-UniPathway"/>
</dbReference>
<organism evidence="11 12">
    <name type="scientific">Isoptericola dokdonensis DS-3</name>
    <dbReference type="NCBI Taxonomy" id="1300344"/>
    <lineage>
        <taxon>Bacteria</taxon>
        <taxon>Bacillati</taxon>
        <taxon>Actinomycetota</taxon>
        <taxon>Actinomycetes</taxon>
        <taxon>Micrococcales</taxon>
        <taxon>Promicromonosporaceae</taxon>
        <taxon>Isoptericola</taxon>
    </lineage>
</organism>
<dbReference type="UniPathway" id="UPA00667"/>
<dbReference type="KEGG" id="ido:I598_1450"/>
<name>A0A168F825_9MICO</name>
<evidence type="ECO:0000313" key="11">
    <source>
        <dbReference type="EMBL" id="ANC31006.1"/>
    </source>
</evidence>
<evidence type="ECO:0000256" key="5">
    <source>
        <dbReference type="PIRNR" id="PIRNR026534"/>
    </source>
</evidence>
<comment type="similarity">
    <text evidence="2 5">Belongs to the glycosyl hydrolase 43 family.</text>
</comment>
<dbReference type="STRING" id="1300344.I598_1450"/>
<evidence type="ECO:0000256" key="8">
    <source>
        <dbReference type="PIRSR" id="PIRSR606710-2"/>
    </source>
</evidence>
<comment type="pathway">
    <text evidence="1 5">Glycan metabolism; L-arabinan degradation.</text>
</comment>
<dbReference type="PANTHER" id="PTHR43301:SF3">
    <property type="entry name" value="ARABINAN ENDO-1,5-ALPHA-L-ARABINOSIDASE A-RELATED"/>
    <property type="match status" value="1"/>
</dbReference>
<sequence length="377" mass="39725">MTTAPDASAAVAAGTGRPGPVAPPAPSARRRRRRAVAVVSVAVAVLLAAAGATLAVLRPWEAAPEALALDGDLATHDPALVVGDEGEPWFVYSTGDPARGLGAPMVHRSDDDGATWERVGPAWEAADDPQWVRETIDGVEHFWAPELVEHDGAWYLYYSASTFGSNTSAIGLATSPTLDPADPGYGWTHQGPVWRSQAGETFYNAIDPGVVTDAAGDPWLFFGSFWGGIQVLPLQWPDGLPADGAEPVMVATRAGVPENQIEAPYVAEHDGWYYLFVSWGKCCSGVDSTYEIRVGRSQDVTGPFLDADGKDMALGGGTPLLASEGAVIGPGGQSLSRGHLANHFYDGDDGGMFRLSIQDLGWTRDGWPVATTEVPAS</sequence>
<keyword evidence="10" id="KW-1133">Transmembrane helix</keyword>
<evidence type="ECO:0000313" key="12">
    <source>
        <dbReference type="Proteomes" id="UP000076794"/>
    </source>
</evidence>
<evidence type="ECO:0000256" key="3">
    <source>
        <dbReference type="ARBA" id="ARBA00022801"/>
    </source>
</evidence>
<reference evidence="11 12" key="1">
    <citation type="submission" date="2016-01" db="EMBL/GenBank/DDBJ databases">
        <title>Complete genome sequence of a soil Actinobacterium, Isoptericola dokdonensis DS-3.</title>
        <authorList>
            <person name="Kwon S.-K."/>
            <person name="Kim J.F."/>
        </authorList>
    </citation>
    <scope>NUCLEOTIDE SEQUENCE [LARGE SCALE GENOMIC DNA]</scope>
    <source>
        <strain evidence="11 12">DS-3</strain>
    </source>
</reference>
<dbReference type="EMBL" id="CP014209">
    <property type="protein sequence ID" value="ANC31006.1"/>
    <property type="molecule type" value="Genomic_DNA"/>
</dbReference>
<dbReference type="Proteomes" id="UP000076794">
    <property type="component" value="Chromosome"/>
</dbReference>
<keyword evidence="10" id="KW-0472">Membrane</keyword>
<dbReference type="GO" id="GO:0046558">
    <property type="term" value="F:arabinan endo-1,5-alpha-L-arabinosidase activity"/>
    <property type="evidence" value="ECO:0007669"/>
    <property type="project" value="UniProtKB-EC"/>
</dbReference>
<dbReference type="PATRIC" id="fig|1300344.3.peg.1456"/>
<feature type="binding site" evidence="7">
    <location>
        <begin position="224"/>
        <end position="226"/>
    </location>
    <ligand>
        <name>substrate</name>
    </ligand>
</feature>
<dbReference type="CDD" id="cd08998">
    <property type="entry name" value="GH43_Arb43a-like"/>
    <property type="match status" value="1"/>
</dbReference>
<gene>
    <name evidence="11" type="primary">abn-ts</name>
    <name evidence="11" type="ORF">I598_1450</name>
</gene>
<feature type="compositionally biased region" description="Low complexity" evidence="9">
    <location>
        <begin position="1"/>
        <end position="19"/>
    </location>
</feature>
<dbReference type="Pfam" id="PF04616">
    <property type="entry name" value="Glyco_hydro_43"/>
    <property type="match status" value="1"/>
</dbReference>
<dbReference type="Gene3D" id="2.115.10.20">
    <property type="entry name" value="Glycosyl hydrolase domain, family 43"/>
    <property type="match status" value="1"/>
</dbReference>
<feature type="active site" description="Proton donor" evidence="6">
    <location>
        <position position="262"/>
    </location>
</feature>
<proteinExistence type="inferred from homology"/>
<keyword evidence="4 5" id="KW-0326">Glycosidase</keyword>
<feature type="binding site" evidence="7">
    <location>
        <position position="77"/>
    </location>
    <ligand>
        <name>substrate</name>
    </ligand>
</feature>